<dbReference type="Gene3D" id="3.10.20.360">
    <property type="entry name" value="CKK domain"/>
    <property type="match status" value="1"/>
</dbReference>
<keyword evidence="2" id="KW-0963">Cytoplasm</keyword>
<dbReference type="SUPFAM" id="SSF50346">
    <property type="entry name" value="PRC-barrel domain"/>
    <property type="match status" value="1"/>
</dbReference>
<dbReference type="PROSITE" id="PS51508">
    <property type="entry name" value="CKK"/>
    <property type="match status" value="1"/>
</dbReference>
<feature type="compositionally biased region" description="Low complexity" evidence="7">
    <location>
        <begin position="809"/>
        <end position="823"/>
    </location>
</feature>
<dbReference type="GO" id="GO:0051011">
    <property type="term" value="F:microtubule minus-end binding"/>
    <property type="evidence" value="ECO:0007669"/>
    <property type="project" value="TreeGrafter"/>
</dbReference>
<dbReference type="InterPro" id="IPR038209">
    <property type="entry name" value="CKK_dom_sf"/>
</dbReference>
<evidence type="ECO:0000256" key="3">
    <source>
        <dbReference type="ARBA" id="ARBA00022701"/>
    </source>
</evidence>
<protein>
    <submittedName>
        <fullName evidence="8">CAMSAP</fullName>
    </submittedName>
</protein>
<dbReference type="GO" id="GO:0007026">
    <property type="term" value="P:negative regulation of microtubule depolymerization"/>
    <property type="evidence" value="ECO:0007669"/>
    <property type="project" value="TreeGrafter"/>
</dbReference>
<evidence type="ECO:0000313" key="8">
    <source>
        <dbReference type="EMBL" id="CAF2949681.1"/>
    </source>
</evidence>
<feature type="region of interest" description="Disordered" evidence="7">
    <location>
        <begin position="774"/>
        <end position="1094"/>
    </location>
</feature>
<dbReference type="PROSITE" id="PS50021">
    <property type="entry name" value="CH"/>
    <property type="match status" value="1"/>
</dbReference>
<feature type="compositionally biased region" description="Polar residues" evidence="7">
    <location>
        <begin position="1074"/>
        <end position="1094"/>
    </location>
</feature>
<feature type="compositionally biased region" description="Basic and acidic residues" evidence="7">
    <location>
        <begin position="1271"/>
        <end position="1308"/>
    </location>
</feature>
<feature type="region of interest" description="Disordered" evidence="7">
    <location>
        <begin position="392"/>
        <end position="460"/>
    </location>
</feature>
<dbReference type="Proteomes" id="UP000675881">
    <property type="component" value="Chromosome 5"/>
</dbReference>
<feature type="compositionally biased region" description="Polar residues" evidence="7">
    <location>
        <begin position="845"/>
        <end position="872"/>
    </location>
</feature>
<dbReference type="OrthoDB" id="2125658at2759"/>
<dbReference type="InterPro" id="IPR014797">
    <property type="entry name" value="CKK_CAMSAP"/>
</dbReference>
<dbReference type="InterPro" id="IPR036872">
    <property type="entry name" value="CH_dom_sf"/>
</dbReference>
<dbReference type="Pfam" id="PF08683">
    <property type="entry name" value="CAMSAP_CKK"/>
    <property type="match status" value="2"/>
</dbReference>
<keyword evidence="3 6" id="KW-0493">Microtubule</keyword>
<feature type="region of interest" description="Disordered" evidence="7">
    <location>
        <begin position="1465"/>
        <end position="1534"/>
    </location>
</feature>
<name>A0A7R8CW26_LEPSM</name>
<feature type="region of interest" description="Disordered" evidence="7">
    <location>
        <begin position="723"/>
        <end position="759"/>
    </location>
</feature>
<feature type="compositionally biased region" description="Polar residues" evidence="7">
    <location>
        <begin position="627"/>
        <end position="649"/>
    </location>
</feature>
<comment type="domain">
    <text evidence="6">The CKK domain binds microtubules.</text>
</comment>
<accession>A0A7R8CW26</accession>
<reference evidence="8" key="1">
    <citation type="submission" date="2021-02" db="EMBL/GenBank/DDBJ databases">
        <authorList>
            <person name="Bekaert M."/>
        </authorList>
    </citation>
    <scope>NUCLEOTIDE SEQUENCE</scope>
    <source>
        <strain evidence="8">IoA-00</strain>
    </source>
</reference>
<keyword evidence="5" id="KW-0206">Cytoskeleton</keyword>
<gene>
    <name evidence="8" type="ORF">LSAA_9468</name>
</gene>
<evidence type="ECO:0000313" key="9">
    <source>
        <dbReference type="Proteomes" id="UP000675881"/>
    </source>
</evidence>
<feature type="compositionally biased region" description="Low complexity" evidence="7">
    <location>
        <begin position="447"/>
        <end position="457"/>
    </location>
</feature>
<keyword evidence="9" id="KW-1185">Reference proteome</keyword>
<feature type="compositionally biased region" description="Basic and acidic residues" evidence="7">
    <location>
        <begin position="428"/>
        <end position="444"/>
    </location>
</feature>
<dbReference type="GO" id="GO:0036449">
    <property type="term" value="C:microtubule minus-end"/>
    <property type="evidence" value="ECO:0007669"/>
    <property type="project" value="TreeGrafter"/>
</dbReference>
<evidence type="ECO:0000256" key="5">
    <source>
        <dbReference type="ARBA" id="ARBA00023212"/>
    </source>
</evidence>
<feature type="compositionally biased region" description="Polar residues" evidence="7">
    <location>
        <begin position="1152"/>
        <end position="1161"/>
    </location>
</feature>
<feature type="compositionally biased region" description="Basic and acidic residues" evidence="7">
    <location>
        <begin position="1512"/>
        <end position="1521"/>
    </location>
</feature>
<evidence type="ECO:0000256" key="4">
    <source>
        <dbReference type="ARBA" id="ARBA00023054"/>
    </source>
</evidence>
<proteinExistence type="inferred from homology"/>
<dbReference type="PANTHER" id="PTHR21595">
    <property type="entry name" value="PATRONIN"/>
    <property type="match status" value="1"/>
</dbReference>
<feature type="region of interest" description="Disordered" evidence="7">
    <location>
        <begin position="616"/>
        <end position="649"/>
    </location>
</feature>
<feature type="compositionally biased region" description="Polar residues" evidence="7">
    <location>
        <begin position="1419"/>
        <end position="1442"/>
    </location>
</feature>
<dbReference type="InterPro" id="IPR058042">
    <property type="entry name" value="CAMSAP_N"/>
</dbReference>
<dbReference type="GO" id="GO:0005516">
    <property type="term" value="F:calmodulin binding"/>
    <property type="evidence" value="ECO:0007669"/>
    <property type="project" value="InterPro"/>
</dbReference>
<feature type="region of interest" description="Disordered" evidence="7">
    <location>
        <begin position="483"/>
        <end position="603"/>
    </location>
</feature>
<feature type="compositionally biased region" description="Polar residues" evidence="7">
    <location>
        <begin position="1392"/>
        <end position="1412"/>
    </location>
</feature>
<dbReference type="Gene3D" id="1.10.418.10">
    <property type="entry name" value="Calponin-like domain"/>
    <property type="match status" value="1"/>
</dbReference>
<dbReference type="Pfam" id="PF11971">
    <property type="entry name" value="CAMSAP_CH"/>
    <property type="match status" value="1"/>
</dbReference>
<evidence type="ECO:0000256" key="1">
    <source>
        <dbReference type="ARBA" id="ARBA00004245"/>
    </source>
</evidence>
<feature type="compositionally biased region" description="Basic and acidic residues" evidence="7">
    <location>
        <begin position="402"/>
        <end position="414"/>
    </location>
</feature>
<dbReference type="InterPro" id="IPR032940">
    <property type="entry name" value="CAMSAP"/>
</dbReference>
<dbReference type="SUPFAM" id="SSF47576">
    <property type="entry name" value="Calponin-homology domain, CH-domain"/>
    <property type="match status" value="1"/>
</dbReference>
<comment type="subcellular location">
    <subcellularLocation>
        <location evidence="1">Cytoplasm</location>
        <location evidence="1">Cytoskeleton</location>
    </subcellularLocation>
</comment>
<evidence type="ECO:0000256" key="2">
    <source>
        <dbReference type="ARBA" id="ARBA00022490"/>
    </source>
</evidence>
<feature type="compositionally biased region" description="Basic residues" evidence="7">
    <location>
        <begin position="1133"/>
        <end position="1145"/>
    </location>
</feature>
<dbReference type="CDD" id="cd22265">
    <property type="entry name" value="UDM1_RNF168"/>
    <property type="match status" value="1"/>
</dbReference>
<comment type="similarity">
    <text evidence="6">Belongs to the CAMSAP1 family.</text>
</comment>
<dbReference type="EMBL" id="HG994584">
    <property type="protein sequence ID" value="CAF2949681.1"/>
    <property type="molecule type" value="Genomic_DNA"/>
</dbReference>
<feature type="compositionally biased region" description="Low complexity" evidence="7">
    <location>
        <begin position="776"/>
        <end position="791"/>
    </location>
</feature>
<feature type="compositionally biased region" description="Low complexity" evidence="7">
    <location>
        <begin position="894"/>
        <end position="904"/>
    </location>
</feature>
<dbReference type="Pfam" id="PF25532">
    <property type="entry name" value="CH_CAMSAP2_N"/>
    <property type="match status" value="1"/>
</dbReference>
<dbReference type="InterPro" id="IPR022613">
    <property type="entry name" value="CH_CAMSAP_2"/>
</dbReference>
<feature type="compositionally biased region" description="Basic and acidic residues" evidence="7">
    <location>
        <begin position="520"/>
        <end position="530"/>
    </location>
</feature>
<dbReference type="GO" id="GO:0031122">
    <property type="term" value="P:cytoplasmic microtubule organization"/>
    <property type="evidence" value="ECO:0007669"/>
    <property type="project" value="TreeGrafter"/>
</dbReference>
<evidence type="ECO:0000256" key="6">
    <source>
        <dbReference type="PROSITE-ProRule" id="PRU00841"/>
    </source>
</evidence>
<dbReference type="PANTHER" id="PTHR21595:SF0">
    <property type="entry name" value="PATRONIN"/>
    <property type="match status" value="1"/>
</dbReference>
<sequence length="1745" mass="195396">MENYKENFFSEEKLPLEGEDVLQQVMPEDIARWKEEKAKRMLLWINKSQLVGYWGSEIPPWWKAKQRASIKYLLSKAYNHRTPEELAEPFYSDHDDLDRLKPHIVHALANAELYCMALSYLYQDPNLHNLNHWGIIQALALLIQTTPLKMSAHMAVTEAVMSLFIKEAVSLECIQSATRRILCNEKDVTPSNDQEESLLNWVNACCIALKHQAEEDLANDLDSINKNVPCFTQIKEISDLSDGIGLAGVLAHYCPDELMWREIALGSPPSMADSLYNIQLVHRFCKESLNFNICHLSIEDIVYMHDSIKLNIISFLADLFNNLEVKTRSVVRLTGINKNNVIEVPDPACCSSKGVPVSFRSGNMSVKGQIPDLRPSLDHEPTRLRTDMHRIKSPNGFKRNNSIHDKKDKNEDYIVQRGKSIITLSSFNKEDQNTDTKSDERGETGESVSTTTSSSPSNVFEQMKSIPVAGRPSDSPVRRVHSYAGRQNLKLLGRNPDKEMRVHTGRKTPNNDRNSMMDNRNLEEMERRENSSVSSPGGGDKVKKKKDFPKKNSPPGSDSIRSRTFQDSNISSSTNNTPAPITTSSSNENGNPEAMASQLNSREKVGQEAFLRAVVKGNKKEEDDNNLKASGNSPNTNIKSNQNSSQTQRPISLKDLNDDLNAVQSKWCNEPQQSTQKTPDMESMDIESYSRSLHAMNDSLHDLQSDIQRLTQQQGHIQQIMHTSNKPSPHQVQQSNPMDPQPFYIAPPDQPSQRRTWGQPQPISFAHQAAIEPTAWQQQQPSPRRPQWGSPHMQPMQRSHMPHGHPVGYYGPQSSQYDPYSSPMRDQWGNPIHHPPPPLAHHQMYPNNSHQYDPQYNNNQYGYGPMQHQQRMQDGPTHPMYYDQYNNPGPAPSPYNNSNSNASPLAYMSSPSRTPFRLHDNKSTVNSSSNPSPSVSSPRVSSSFGNRGSSEIEVDSSPPQQVNRTLSRQSSRDSTASRSVNNDNTPRRVIHSSIPAPEEDDMAPQNVSFIEESSSANDEETETQDSKLSERLSNLNISSGSKTYRVSENSPSPTRQRPTISSTFKQNRRGSGSGSVNAGETSGPASLRSNSGANVLTEEEAEILSQMKTEKLKDDGNSGLGFLISFGDDAPKKPKPQLKQRRLSNKKANVASEMSSDGSNSSRKENVPPDLMICIDMNMGDDRMHLDSQWHINTNAIDHAIIPNDSLPKFELDPEVELQPMILLRPESGSESDNSKSKGLIVGNVETDATEQDEMQRKKERIMMQSLKRKQQSEETRIKKEEQARLRKAEDASKEEEKVRKKDEERARREAILEQHRLKKEMERLEMENGRMPEPVSAKPVPKMRSKNVGGSKGSLTRRPRPKTIHVDGADAQSIMGVGSKRGSSSNISGSNLYRTESRSSVNHDTNPTLSLANMGKSKISNSRPSSRTASRRGSSNYSNDEGSLAILQSPGLPGPDWAFKRKLSSVSVEGSPRLSRIDRTMRSASQPRGKRDPSISSAYAGDDINRLNGRMRGESYRGSRDSLTSGMTYSAARRGSNASVYDDHDYYYGGSMRDLSGRQLGRTRKASSSSHIGPGSLPGYSRRSRVGGGDFDDGASDISSTASGFSAYGYRPGTRLYREPATKSNRPIILNAIEFVVFPGVVNAETQIKNVNLEGYMHSIQILMKSIKYMELVQSQFTDKMFEIYFKYNSGGKKFTKIHTKHLSVTIDAFTIHNSLWLGKKAKLPDKKDMAFSHLRTHKLLLLL</sequence>
<feature type="compositionally biased region" description="Polar residues" evidence="7">
    <location>
        <begin position="957"/>
        <end position="984"/>
    </location>
</feature>
<feature type="compositionally biased region" description="Polar residues" evidence="7">
    <location>
        <begin position="723"/>
        <end position="738"/>
    </location>
</feature>
<feature type="compositionally biased region" description="Low complexity" evidence="7">
    <location>
        <begin position="923"/>
        <end position="943"/>
    </location>
</feature>
<feature type="compositionally biased region" description="Low complexity" evidence="7">
    <location>
        <begin position="1379"/>
        <end position="1391"/>
    </location>
</feature>
<feature type="region of interest" description="Disordered" evidence="7">
    <location>
        <begin position="1226"/>
        <end position="1308"/>
    </location>
</feature>
<dbReference type="SMART" id="SM01051">
    <property type="entry name" value="CAMSAP_CKK"/>
    <property type="match status" value="1"/>
</dbReference>
<feature type="compositionally biased region" description="Polar residues" evidence="7">
    <location>
        <begin position="562"/>
        <end position="590"/>
    </location>
</feature>
<keyword evidence="4" id="KW-0175">Coiled coil</keyword>
<dbReference type="InterPro" id="IPR011033">
    <property type="entry name" value="PRC_barrel-like_sf"/>
</dbReference>
<feature type="compositionally biased region" description="Polar residues" evidence="7">
    <location>
        <begin position="1005"/>
        <end position="1016"/>
    </location>
</feature>
<feature type="region of interest" description="Disordered" evidence="7">
    <location>
        <begin position="1559"/>
        <end position="1596"/>
    </location>
</feature>
<dbReference type="InterPro" id="IPR001715">
    <property type="entry name" value="CH_dom"/>
</dbReference>
<feature type="region of interest" description="Disordered" evidence="7">
    <location>
        <begin position="1327"/>
        <end position="1450"/>
    </location>
</feature>
<feature type="compositionally biased region" description="Polar residues" evidence="7">
    <location>
        <begin position="1031"/>
        <end position="1065"/>
    </location>
</feature>
<feature type="region of interest" description="Disordered" evidence="7">
    <location>
        <begin position="1125"/>
        <end position="1167"/>
    </location>
</feature>
<evidence type="ECO:0000256" key="7">
    <source>
        <dbReference type="SAM" id="MobiDB-lite"/>
    </source>
</evidence>
<organism evidence="8 9">
    <name type="scientific">Lepeophtheirus salmonis</name>
    <name type="common">Salmon louse</name>
    <name type="synonym">Caligus salmonis</name>
    <dbReference type="NCBI Taxonomy" id="72036"/>
    <lineage>
        <taxon>Eukaryota</taxon>
        <taxon>Metazoa</taxon>
        <taxon>Ecdysozoa</taxon>
        <taxon>Arthropoda</taxon>
        <taxon>Crustacea</taxon>
        <taxon>Multicrustacea</taxon>
        <taxon>Hexanauplia</taxon>
        <taxon>Copepoda</taxon>
        <taxon>Siphonostomatoida</taxon>
        <taxon>Caligidae</taxon>
        <taxon>Lepeophtheirus</taxon>
    </lineage>
</organism>